<dbReference type="EMBL" id="SADV01000013">
    <property type="protein sequence ID" value="TQR30526.1"/>
    <property type="molecule type" value="Genomic_DNA"/>
</dbReference>
<keyword evidence="1" id="KW-0805">Transcription regulation</keyword>
<dbReference type="RefSeq" id="WP_142509588.1">
    <property type="nucleotide sequence ID" value="NZ_SADV01000013.1"/>
</dbReference>
<dbReference type="SMART" id="SM00342">
    <property type="entry name" value="HTH_ARAC"/>
    <property type="match status" value="1"/>
</dbReference>
<evidence type="ECO:0000259" key="4">
    <source>
        <dbReference type="PROSITE" id="PS01124"/>
    </source>
</evidence>
<evidence type="ECO:0000313" key="6">
    <source>
        <dbReference type="Proteomes" id="UP000317944"/>
    </source>
</evidence>
<dbReference type="InterPro" id="IPR053142">
    <property type="entry name" value="PchR_regulatory_protein"/>
</dbReference>
<dbReference type="Gene3D" id="1.10.10.60">
    <property type="entry name" value="Homeodomain-like"/>
    <property type="match status" value="2"/>
</dbReference>
<protein>
    <submittedName>
        <fullName evidence="5">AraC family transcriptional regulator</fullName>
    </submittedName>
</protein>
<dbReference type="Pfam" id="PF12833">
    <property type="entry name" value="HTH_18"/>
    <property type="match status" value="1"/>
</dbReference>
<dbReference type="PRINTS" id="PR00032">
    <property type="entry name" value="HTHARAC"/>
</dbReference>
<keyword evidence="2" id="KW-0238">DNA-binding</keyword>
<dbReference type="InterPro" id="IPR020449">
    <property type="entry name" value="Tscrpt_reg_AraC-type_HTH"/>
</dbReference>
<dbReference type="Proteomes" id="UP000317944">
    <property type="component" value="Unassembled WGS sequence"/>
</dbReference>
<dbReference type="SUPFAM" id="SSF46689">
    <property type="entry name" value="Homeodomain-like"/>
    <property type="match status" value="2"/>
</dbReference>
<dbReference type="GO" id="GO:0043565">
    <property type="term" value="F:sequence-specific DNA binding"/>
    <property type="evidence" value="ECO:0007669"/>
    <property type="project" value="InterPro"/>
</dbReference>
<evidence type="ECO:0000256" key="2">
    <source>
        <dbReference type="ARBA" id="ARBA00023125"/>
    </source>
</evidence>
<dbReference type="InterPro" id="IPR009057">
    <property type="entry name" value="Homeodomain-like_sf"/>
</dbReference>
<sequence>MLNTNFHENFSEFFHALEILKVQECPFAFQPNVQGGAIHRFIPRPDLEVVISDYSFYREYQMQVVTKQPMVELSFCLQGNRGVYISGSEYEISSGTCSLQFIEQVGANFMFHKNQSYQMVGIGIPISTFNHFMSEIGETSRESFSFSKILDGKRYRLFQERINASSLIIVRQMVDAIASKKMTNLELECRALQLLSMTFRSHLLDNSLSPGMFSKSDRTKIQQAQSIIMEHMSNPPTLIELSRLIGLNDYKLKKGFKEMFGTTVFGYLREKRLEKAFLLLQEGTMNVTDIASAVGYSNPSYFAEIFKERFGINPREIIRDLNRL</sequence>
<proteinExistence type="predicted"/>
<organism evidence="5 6">
    <name type="scientific">Lysinibacillus sphaericus</name>
    <name type="common">Bacillus sphaericus</name>
    <dbReference type="NCBI Taxonomy" id="1421"/>
    <lineage>
        <taxon>Bacteria</taxon>
        <taxon>Bacillati</taxon>
        <taxon>Bacillota</taxon>
        <taxon>Bacilli</taxon>
        <taxon>Bacillales</taxon>
        <taxon>Bacillaceae</taxon>
        <taxon>Lysinibacillus</taxon>
    </lineage>
</organism>
<dbReference type="PANTHER" id="PTHR47893">
    <property type="entry name" value="REGULATORY PROTEIN PCHR"/>
    <property type="match status" value="1"/>
</dbReference>
<comment type="caution">
    <text evidence="5">The sequence shown here is derived from an EMBL/GenBank/DDBJ whole genome shotgun (WGS) entry which is preliminary data.</text>
</comment>
<reference evidence="5 6" key="1">
    <citation type="submission" date="2018-03" db="EMBL/GenBank/DDBJ databases">
        <title>Aerobic endospore-forming bacteria genome sequencing and assembly.</title>
        <authorList>
            <person name="Cavalcante D.A."/>
            <person name="Driks A."/>
            <person name="Putonti C."/>
            <person name="De-Souza M.T."/>
        </authorList>
    </citation>
    <scope>NUCLEOTIDE SEQUENCE [LARGE SCALE GENOMIC DNA]</scope>
    <source>
        <strain evidence="5 6">SDF0037</strain>
    </source>
</reference>
<dbReference type="OrthoDB" id="9782503at2"/>
<dbReference type="AlphaFoldDB" id="A0A544UDL3"/>
<evidence type="ECO:0000256" key="1">
    <source>
        <dbReference type="ARBA" id="ARBA00023015"/>
    </source>
</evidence>
<keyword evidence="3" id="KW-0804">Transcription</keyword>
<dbReference type="InterPro" id="IPR018060">
    <property type="entry name" value="HTH_AraC"/>
</dbReference>
<evidence type="ECO:0000313" key="5">
    <source>
        <dbReference type="EMBL" id="TQR30526.1"/>
    </source>
</evidence>
<dbReference type="PANTHER" id="PTHR47893:SF1">
    <property type="entry name" value="REGULATORY PROTEIN PCHR"/>
    <property type="match status" value="1"/>
</dbReference>
<feature type="domain" description="HTH araC/xylS-type" evidence="4">
    <location>
        <begin position="222"/>
        <end position="320"/>
    </location>
</feature>
<accession>A0A544UDL3</accession>
<gene>
    <name evidence="5" type="ORF">C7Y47_15465</name>
</gene>
<dbReference type="PROSITE" id="PS01124">
    <property type="entry name" value="HTH_ARAC_FAMILY_2"/>
    <property type="match status" value="1"/>
</dbReference>
<dbReference type="GO" id="GO:0003700">
    <property type="term" value="F:DNA-binding transcription factor activity"/>
    <property type="evidence" value="ECO:0007669"/>
    <property type="project" value="InterPro"/>
</dbReference>
<evidence type="ECO:0000256" key="3">
    <source>
        <dbReference type="ARBA" id="ARBA00023163"/>
    </source>
</evidence>
<name>A0A544UDL3_LYSSH</name>